<dbReference type="AlphaFoldDB" id="A0A701T4X6"/>
<dbReference type="EMBL" id="DAAMFK010000029">
    <property type="protein sequence ID" value="HAC6480484.1"/>
    <property type="molecule type" value="Genomic_DNA"/>
</dbReference>
<gene>
    <name evidence="1" type="ORF">G0B37_24565</name>
</gene>
<accession>A0A701T4X6</accession>
<protein>
    <submittedName>
        <fullName evidence="1">Uncharacterized protein</fullName>
    </submittedName>
</protein>
<name>A0A701T4X6_SALER</name>
<reference evidence="1" key="1">
    <citation type="journal article" date="2018" name="Genome Biol.">
        <title>SKESA: strategic k-mer extension for scrupulous assemblies.</title>
        <authorList>
            <person name="Souvorov A."/>
            <person name="Agarwala R."/>
            <person name="Lipman D.J."/>
        </authorList>
    </citation>
    <scope>NUCLEOTIDE SEQUENCE</scope>
    <source>
        <strain evidence="1">CFSAN005880</strain>
    </source>
</reference>
<proteinExistence type="predicted"/>
<comment type="caution">
    <text evidence="1">The sequence shown here is derived from an EMBL/GenBank/DDBJ whole genome shotgun (WGS) entry which is preliminary data.</text>
</comment>
<sequence>MKKQKTQYSTFTSYLSKTNKNVDMYRFYNPDFVNSSNYDHKFEIKFYDTYFKRHSITKRNLLTMFAIHSFKLSRNDKNINVLPHLKPYLNDKTSFVKFSMKLFSNRIIFLSNNIDKLNVSFRGGNVIFISEFGKKEEISYFTLSRIAGDIYDIIDFSMNNQKLLVA</sequence>
<reference evidence="1" key="2">
    <citation type="submission" date="2018-08" db="EMBL/GenBank/DDBJ databases">
        <authorList>
            <consortium name="NCBI Pathogen Detection Project"/>
        </authorList>
    </citation>
    <scope>NUCLEOTIDE SEQUENCE</scope>
    <source>
        <strain evidence="1">CFSAN005880</strain>
    </source>
</reference>
<evidence type="ECO:0000313" key="1">
    <source>
        <dbReference type="EMBL" id="HAC6480484.1"/>
    </source>
</evidence>
<organism evidence="1">
    <name type="scientific">Salmonella enterica</name>
    <name type="common">Salmonella choleraesuis</name>
    <dbReference type="NCBI Taxonomy" id="28901"/>
    <lineage>
        <taxon>Bacteria</taxon>
        <taxon>Pseudomonadati</taxon>
        <taxon>Pseudomonadota</taxon>
        <taxon>Gammaproteobacteria</taxon>
        <taxon>Enterobacterales</taxon>
        <taxon>Enterobacteriaceae</taxon>
        <taxon>Salmonella</taxon>
    </lineage>
</organism>